<evidence type="ECO:0000256" key="1">
    <source>
        <dbReference type="ARBA" id="ARBA00044755"/>
    </source>
</evidence>
<gene>
    <name evidence="3" type="ORF">E4T88_05870</name>
</gene>
<feature type="region of interest" description="Disordered" evidence="2">
    <location>
        <begin position="171"/>
        <end position="191"/>
    </location>
</feature>
<proteinExistence type="inferred from homology"/>
<dbReference type="AlphaFoldDB" id="A0A4Y9IPF9"/>
<dbReference type="RefSeq" id="WP_135104550.1">
    <property type="nucleotide sequence ID" value="NZ_JADGKW010000002.1"/>
</dbReference>
<sequence length="191" mass="20817">MFFIKRKKAKPIEKETAEEIAVSNQDKVVLGGFCFTGMQKGNFFVKDRAIVDPTATIDGNITATDCTIGGLVKGNVFCTNTIQISSSAVIEGSIMAKKAIMETGCRINGSVSFTPKVEVSMLAIKLIEAEKIIGDKKISKTRELLTEETNIPPKSSPIPGAKTVYKEQKKINTQKPESTIAQSVDNGNNWW</sequence>
<comment type="caution">
    <text evidence="3">The sequence shown here is derived from an EMBL/GenBank/DDBJ whole genome shotgun (WGS) entry which is preliminary data.</text>
</comment>
<evidence type="ECO:0000313" key="3">
    <source>
        <dbReference type="EMBL" id="TFU89545.1"/>
    </source>
</evidence>
<dbReference type="OrthoDB" id="5432602at2"/>
<evidence type="ECO:0000313" key="4">
    <source>
        <dbReference type="Proteomes" id="UP000298285"/>
    </source>
</evidence>
<dbReference type="PANTHER" id="PTHR35024:SF4">
    <property type="entry name" value="POLYMER-FORMING CYTOSKELETAL PROTEIN"/>
    <property type="match status" value="1"/>
</dbReference>
<accession>A0A4Y9IPF9</accession>
<dbReference type="Pfam" id="PF04519">
    <property type="entry name" value="Bactofilin"/>
    <property type="match status" value="1"/>
</dbReference>
<dbReference type="EMBL" id="SPPK01000002">
    <property type="protein sequence ID" value="TFU89545.1"/>
    <property type="molecule type" value="Genomic_DNA"/>
</dbReference>
<dbReference type="InterPro" id="IPR011004">
    <property type="entry name" value="Trimer_LpxA-like_sf"/>
</dbReference>
<evidence type="ECO:0000256" key="2">
    <source>
        <dbReference type="SAM" id="MobiDB-lite"/>
    </source>
</evidence>
<reference evidence="3 4" key="1">
    <citation type="submission" date="2019-03" db="EMBL/GenBank/DDBJ databases">
        <title>Diversity of the mouse oral microbiome.</title>
        <authorList>
            <person name="Joseph S."/>
            <person name="Aduse-Opoku J."/>
            <person name="Curtis M."/>
            <person name="Wade W."/>
            <person name="Hashim A."/>
        </authorList>
    </citation>
    <scope>NUCLEOTIDE SEQUENCE [LARGE SCALE GENOMIC DNA]</scope>
    <source>
        <strain evidence="3 4">P11</strain>
    </source>
</reference>
<dbReference type="PANTHER" id="PTHR35024">
    <property type="entry name" value="HYPOTHETICAL CYTOSOLIC PROTEIN"/>
    <property type="match status" value="1"/>
</dbReference>
<dbReference type="InterPro" id="IPR007607">
    <property type="entry name" value="BacA/B"/>
</dbReference>
<comment type="similarity">
    <text evidence="1">Belongs to the bactofilin family.</text>
</comment>
<dbReference type="Proteomes" id="UP000298285">
    <property type="component" value="Unassembled WGS sequence"/>
</dbReference>
<name>A0A4Y9IPF9_9BACT</name>
<dbReference type="SUPFAM" id="SSF51161">
    <property type="entry name" value="Trimeric LpxA-like enzymes"/>
    <property type="match status" value="1"/>
</dbReference>
<protein>
    <submittedName>
        <fullName evidence="3">Polymer-forming cytoskeletal protein</fullName>
    </submittedName>
</protein>
<organism evidence="3 4">
    <name type="scientific">Dysgonomonas mossii</name>
    <dbReference type="NCBI Taxonomy" id="163665"/>
    <lineage>
        <taxon>Bacteria</taxon>
        <taxon>Pseudomonadati</taxon>
        <taxon>Bacteroidota</taxon>
        <taxon>Bacteroidia</taxon>
        <taxon>Bacteroidales</taxon>
        <taxon>Dysgonomonadaceae</taxon>
        <taxon>Dysgonomonas</taxon>
    </lineage>
</organism>